<keyword evidence="8" id="KW-1185">Reference proteome</keyword>
<feature type="compositionally biased region" description="Polar residues" evidence="6">
    <location>
        <begin position="500"/>
        <end position="517"/>
    </location>
</feature>
<evidence type="ECO:0000256" key="2">
    <source>
        <dbReference type="ARBA" id="ARBA00022833"/>
    </source>
</evidence>
<evidence type="ECO:0000256" key="6">
    <source>
        <dbReference type="SAM" id="MobiDB-lite"/>
    </source>
</evidence>
<dbReference type="CDD" id="cd08368">
    <property type="entry name" value="LIM"/>
    <property type="match status" value="1"/>
</dbReference>
<feature type="compositionally biased region" description="Polar residues" evidence="6">
    <location>
        <begin position="318"/>
        <end position="327"/>
    </location>
</feature>
<feature type="compositionally biased region" description="Polar residues" evidence="6">
    <location>
        <begin position="781"/>
        <end position="796"/>
    </location>
</feature>
<gene>
    <name evidence="9" type="primary">LIMCH1</name>
</gene>
<dbReference type="GO" id="GO:0051496">
    <property type="term" value="P:positive regulation of stress fiber assembly"/>
    <property type="evidence" value="ECO:0007669"/>
    <property type="project" value="TreeGrafter"/>
</dbReference>
<dbReference type="CTD" id="22998"/>
<feature type="region of interest" description="Disordered" evidence="6">
    <location>
        <begin position="1"/>
        <end position="172"/>
    </location>
</feature>
<dbReference type="InterPro" id="IPR031865">
    <property type="entry name" value="DUF4757"/>
</dbReference>
<feature type="region of interest" description="Disordered" evidence="6">
    <location>
        <begin position="678"/>
        <end position="798"/>
    </location>
</feature>
<dbReference type="GO" id="GO:0001725">
    <property type="term" value="C:stress fiber"/>
    <property type="evidence" value="ECO:0007669"/>
    <property type="project" value="TreeGrafter"/>
</dbReference>
<feature type="compositionally biased region" description="Polar residues" evidence="6">
    <location>
        <begin position="744"/>
        <end position="760"/>
    </location>
</feature>
<evidence type="ECO:0000313" key="8">
    <source>
        <dbReference type="Proteomes" id="UP000694856"/>
    </source>
</evidence>
<evidence type="ECO:0000313" key="9">
    <source>
        <dbReference type="RefSeq" id="XP_006191819.1"/>
    </source>
</evidence>
<dbReference type="PANTHER" id="PTHR15551:SF3">
    <property type="entry name" value="LIM AND CALPONIN HOMOLOGY DOMAINS-CONTAINING PROTEIN 1"/>
    <property type="match status" value="1"/>
</dbReference>
<feature type="domain" description="LIM zinc-binding" evidence="7">
    <location>
        <begin position="832"/>
        <end position="898"/>
    </location>
</feature>
<dbReference type="PANTHER" id="PTHR15551">
    <property type="entry name" value="LIM DOMAIN ONLY 7"/>
    <property type="match status" value="1"/>
</dbReference>
<feature type="compositionally biased region" description="Basic and acidic residues" evidence="6">
    <location>
        <begin position="1"/>
        <end position="21"/>
    </location>
</feature>
<dbReference type="KEGG" id="cfr:102514600"/>
<feature type="compositionally biased region" description="Low complexity" evidence="6">
    <location>
        <begin position="50"/>
        <end position="59"/>
    </location>
</feature>
<dbReference type="Pfam" id="PF15949">
    <property type="entry name" value="DUF4757"/>
    <property type="match status" value="1"/>
</dbReference>
<dbReference type="RefSeq" id="XP_006191819.1">
    <property type="nucleotide sequence ID" value="XM_006191757.3"/>
</dbReference>
<feature type="coiled-coil region" evidence="5">
    <location>
        <begin position="628"/>
        <end position="669"/>
    </location>
</feature>
<keyword evidence="2 4" id="KW-0862">Zinc</keyword>
<feature type="region of interest" description="Disordered" evidence="6">
    <location>
        <begin position="314"/>
        <end position="611"/>
    </location>
</feature>
<evidence type="ECO:0000256" key="5">
    <source>
        <dbReference type="SAM" id="Coils"/>
    </source>
</evidence>
<keyword evidence="5" id="KW-0175">Coiled coil</keyword>
<feature type="compositionally biased region" description="Polar residues" evidence="6">
    <location>
        <begin position="582"/>
        <end position="606"/>
    </location>
</feature>
<evidence type="ECO:0000256" key="3">
    <source>
        <dbReference type="ARBA" id="ARBA00023038"/>
    </source>
</evidence>
<dbReference type="FunFam" id="2.10.110.10:FF:000041">
    <property type="entry name" value="LIM and calponin homology domains 1"/>
    <property type="match status" value="1"/>
</dbReference>
<dbReference type="PROSITE" id="PS00478">
    <property type="entry name" value="LIM_DOMAIN_1"/>
    <property type="match status" value="1"/>
</dbReference>
<evidence type="ECO:0000256" key="1">
    <source>
        <dbReference type="ARBA" id="ARBA00022723"/>
    </source>
</evidence>
<evidence type="ECO:0000256" key="4">
    <source>
        <dbReference type="PROSITE-ProRule" id="PRU00125"/>
    </source>
</evidence>
<feature type="compositionally biased region" description="Polar residues" evidence="6">
    <location>
        <begin position="115"/>
        <end position="124"/>
    </location>
</feature>
<name>A0A8B6YN90_CAMFR</name>
<dbReference type="AlphaFoldDB" id="A0A8B6YN90"/>
<feature type="compositionally biased region" description="Acidic residues" evidence="6">
    <location>
        <begin position="478"/>
        <end position="490"/>
    </location>
</feature>
<feature type="compositionally biased region" description="Basic and acidic residues" evidence="6">
    <location>
        <begin position="534"/>
        <end position="550"/>
    </location>
</feature>
<protein>
    <submittedName>
        <fullName evidence="9">LIM and calponin homology domains-containing protein 1 isoform X21</fullName>
    </submittedName>
</protein>
<feature type="compositionally biased region" description="Basic and acidic residues" evidence="6">
    <location>
        <begin position="75"/>
        <end position="106"/>
    </location>
</feature>
<feature type="coiled-coil region" evidence="5">
    <location>
        <begin position="200"/>
        <end position="285"/>
    </location>
</feature>
<reference evidence="9" key="1">
    <citation type="submission" date="2025-08" db="UniProtKB">
        <authorList>
            <consortium name="RefSeq"/>
        </authorList>
    </citation>
    <scope>IDENTIFICATION</scope>
    <source>
        <tissue evidence="9">Ear skin</tissue>
    </source>
</reference>
<accession>A0A8B6YN90</accession>
<keyword evidence="3 4" id="KW-0440">LIM domain</keyword>
<feature type="compositionally biased region" description="Basic and acidic residues" evidence="6">
    <location>
        <begin position="704"/>
        <end position="718"/>
    </location>
</feature>
<dbReference type="GO" id="GO:0032034">
    <property type="term" value="F:myosin II head/neck binding"/>
    <property type="evidence" value="ECO:0007669"/>
    <property type="project" value="TreeGrafter"/>
</dbReference>
<dbReference type="Gene3D" id="2.10.110.10">
    <property type="entry name" value="Cysteine Rich Protein"/>
    <property type="match status" value="1"/>
</dbReference>
<dbReference type="GeneID" id="102514600"/>
<feature type="compositionally biased region" description="Polar residues" evidence="6">
    <location>
        <begin position="360"/>
        <end position="374"/>
    </location>
</feature>
<dbReference type="Proteomes" id="UP000694856">
    <property type="component" value="Chromosome 2"/>
</dbReference>
<dbReference type="Pfam" id="PF00412">
    <property type="entry name" value="LIM"/>
    <property type="match status" value="1"/>
</dbReference>
<sequence length="904" mass="101897">MDSERRVKETDDIESPKRSIRDSGYIDCWDSERSDSLSPPRHGRDDSFDSLDSFGSRSRQTPSPDVVLRGSSDGRGSDSEPDLPHRKLPDVKKDDMSARRTSHGEPKSAVPFNQYLPNKSNQTAYVPAPLRKKKAEREEYRKSWSTATSPLGGERPFRYGPRTPVSDDAESTSMFDMRCEEEAAVQPHSRARQEQLQLINNQLREEDDKWQDDLARWKSRRRSASQDLIKKEEERKKMEKLLAGEDRMSERRKSIKTYREIVQEKERRERELHEAYQNARSQEEAEGILQQYIERFTISEAVLERLEMPKILERSHSTEPNLSSFLNDPNPMKYLRQQSLPPPKYTATVETTIARPSAPEASTSAGSGSPSRTVTPKAVPMLTPKPYSQPKSSQEVLKTFKVDGKVSMNGETVPGDEEEKEREGPTVAPAPSLTKSQMFEGVARVHGSPVELKQDNSGIEINIKKPSSVPQELTATTEETEANSQEDENDGEKTEKGNTEVASSEPQHFTTTVTRASPTVAFVELSPSPQLKNEVPEEKDQKKPENEMSGKVELVLSQKVGKPKSPEPEATLTFPFLDKMPETNQSHLPTPSSQVDSPSSEKSPVTTPFKFWAWDPEEERRRQEKWQQEQERLLQERYQKEQDKLKEEWEKAQKEVEEEERRYYEEERKIIEDTVVPFTISSSSADQLSTSSSVTEGSGIGNKVDLENCREEEQEIRQKKPFQGDNSDSLLKTQEGAPLEEKGSLTQGVLTHSENPVSKGTHQDHPLDTDTGSPPCGMNPQLAQDPSQNQQVSNPPTHILEDVKPKTLSLDKTINHQIESPSERRKSISGKKLCSSCGLPLGKGAAMIIETLSLYFHIQCFRCGICKGQLGDAVSGTDVRIRNGLLNCNDCYMRSRSAGQPTTL</sequence>
<dbReference type="PROSITE" id="PS50023">
    <property type="entry name" value="LIM_DOMAIN_2"/>
    <property type="match status" value="1"/>
</dbReference>
<dbReference type="InterPro" id="IPR001781">
    <property type="entry name" value="Znf_LIM"/>
</dbReference>
<dbReference type="SMART" id="SM00132">
    <property type="entry name" value="LIM"/>
    <property type="match status" value="1"/>
</dbReference>
<feature type="compositionally biased region" description="Low complexity" evidence="6">
    <location>
        <begin position="681"/>
        <end position="693"/>
    </location>
</feature>
<dbReference type="GO" id="GO:0051893">
    <property type="term" value="P:regulation of focal adhesion assembly"/>
    <property type="evidence" value="ECO:0007669"/>
    <property type="project" value="TreeGrafter"/>
</dbReference>
<organism evidence="8 9">
    <name type="scientific">Camelus ferus</name>
    <name type="common">Wild bactrian camel</name>
    <name type="synonym">Camelus bactrianus ferus</name>
    <dbReference type="NCBI Taxonomy" id="419612"/>
    <lineage>
        <taxon>Eukaryota</taxon>
        <taxon>Metazoa</taxon>
        <taxon>Chordata</taxon>
        <taxon>Craniata</taxon>
        <taxon>Vertebrata</taxon>
        <taxon>Euteleostomi</taxon>
        <taxon>Mammalia</taxon>
        <taxon>Eutheria</taxon>
        <taxon>Laurasiatheria</taxon>
        <taxon>Artiodactyla</taxon>
        <taxon>Tylopoda</taxon>
        <taxon>Camelidae</taxon>
        <taxon>Camelus</taxon>
    </lineage>
</organism>
<evidence type="ECO:0000259" key="7">
    <source>
        <dbReference type="PROSITE" id="PS50023"/>
    </source>
</evidence>
<keyword evidence="1 4" id="KW-0479">Metal-binding</keyword>
<dbReference type="GO" id="GO:0046872">
    <property type="term" value="F:metal ion binding"/>
    <property type="evidence" value="ECO:0007669"/>
    <property type="project" value="UniProtKB-KW"/>
</dbReference>
<proteinExistence type="predicted"/>